<keyword evidence="5 6" id="KW-0472">Membrane</keyword>
<dbReference type="EMBL" id="JAAGPU010000033">
    <property type="protein sequence ID" value="NEU06091.1"/>
    <property type="molecule type" value="Genomic_DNA"/>
</dbReference>
<feature type="transmembrane region" description="Helical" evidence="6">
    <location>
        <begin position="12"/>
        <end position="31"/>
    </location>
</feature>
<evidence type="ECO:0000256" key="6">
    <source>
        <dbReference type="SAM" id="Phobius"/>
    </source>
</evidence>
<keyword evidence="3 6" id="KW-0812">Transmembrane</keyword>
<proteinExistence type="predicted"/>
<comment type="subcellular location">
    <subcellularLocation>
        <location evidence="1">Cell membrane</location>
        <topology evidence="1">Multi-pass membrane protein</topology>
    </subcellularLocation>
</comment>
<organism evidence="7 8">
    <name type="scientific">Clostridium senegalense</name>
    <dbReference type="NCBI Taxonomy" id="1465809"/>
    <lineage>
        <taxon>Bacteria</taxon>
        <taxon>Bacillati</taxon>
        <taxon>Bacillota</taxon>
        <taxon>Clostridia</taxon>
        <taxon>Eubacteriales</taxon>
        <taxon>Clostridiaceae</taxon>
        <taxon>Clostridium</taxon>
    </lineage>
</organism>
<evidence type="ECO:0000256" key="2">
    <source>
        <dbReference type="ARBA" id="ARBA00022475"/>
    </source>
</evidence>
<reference evidence="7 8" key="1">
    <citation type="submission" date="2020-02" db="EMBL/GenBank/DDBJ databases">
        <title>Genome assembly of a novel Clostridium senegalense strain.</title>
        <authorList>
            <person name="Gupta T.B."/>
            <person name="Jauregui R."/>
            <person name="Maclean P."/>
            <person name="Nawarathana A."/>
            <person name="Brightwell G."/>
        </authorList>
    </citation>
    <scope>NUCLEOTIDE SEQUENCE [LARGE SCALE GENOMIC DNA]</scope>
    <source>
        <strain evidence="7 8">AGRFS4</strain>
    </source>
</reference>
<protein>
    <recommendedName>
        <fullName evidence="9">ATP synthase subunit I</fullName>
    </recommendedName>
</protein>
<evidence type="ECO:0000256" key="5">
    <source>
        <dbReference type="ARBA" id="ARBA00023136"/>
    </source>
</evidence>
<dbReference type="Proteomes" id="UP000481872">
    <property type="component" value="Unassembled WGS sequence"/>
</dbReference>
<evidence type="ECO:0000256" key="4">
    <source>
        <dbReference type="ARBA" id="ARBA00022989"/>
    </source>
</evidence>
<feature type="transmembrane region" description="Helical" evidence="6">
    <location>
        <begin position="95"/>
        <end position="115"/>
    </location>
</feature>
<dbReference type="Pfam" id="PF03899">
    <property type="entry name" value="ATP-synt_I"/>
    <property type="match status" value="1"/>
</dbReference>
<evidence type="ECO:0000256" key="1">
    <source>
        <dbReference type="ARBA" id="ARBA00004651"/>
    </source>
</evidence>
<dbReference type="AlphaFoldDB" id="A0A6M0H8C0"/>
<comment type="caution">
    <text evidence="7">The sequence shown here is derived from an EMBL/GenBank/DDBJ whole genome shotgun (WGS) entry which is preliminary data.</text>
</comment>
<sequence>MHKENKLLLKSIFKYDLLLLITVTIIGYFIIGERILFFASGLSIAFINLVINTVSLNKFLSEDNSNIQSVLIISKLIRVIIVVIISILIIKNTTIGFILFIVGYSLQFISFILYGNKYKNK</sequence>
<keyword evidence="2" id="KW-1003">Cell membrane</keyword>
<name>A0A6M0H8C0_9CLOT</name>
<evidence type="ECO:0000313" key="7">
    <source>
        <dbReference type="EMBL" id="NEU06091.1"/>
    </source>
</evidence>
<evidence type="ECO:0008006" key="9">
    <source>
        <dbReference type="Google" id="ProtNLM"/>
    </source>
</evidence>
<gene>
    <name evidence="7" type="ORF">G3M99_14755</name>
</gene>
<accession>A0A6M0H8C0</accession>
<feature type="transmembrane region" description="Helical" evidence="6">
    <location>
        <begin position="37"/>
        <end position="57"/>
    </location>
</feature>
<evidence type="ECO:0000256" key="3">
    <source>
        <dbReference type="ARBA" id="ARBA00022692"/>
    </source>
</evidence>
<feature type="transmembrane region" description="Helical" evidence="6">
    <location>
        <begin position="69"/>
        <end position="89"/>
    </location>
</feature>
<keyword evidence="8" id="KW-1185">Reference proteome</keyword>
<evidence type="ECO:0000313" key="8">
    <source>
        <dbReference type="Proteomes" id="UP000481872"/>
    </source>
</evidence>
<keyword evidence="4 6" id="KW-1133">Transmembrane helix</keyword>
<dbReference type="GO" id="GO:0005886">
    <property type="term" value="C:plasma membrane"/>
    <property type="evidence" value="ECO:0007669"/>
    <property type="project" value="UniProtKB-SubCell"/>
</dbReference>
<dbReference type="InterPro" id="IPR005598">
    <property type="entry name" value="ATP_synth_I"/>
</dbReference>
<dbReference type="RefSeq" id="WP_061996160.1">
    <property type="nucleotide sequence ID" value="NZ_JAAGPU010000033.1"/>
</dbReference>